<sequence>MNENITTPGTLLIGIIFNLTNNATAIVSFNNGSAVNGTTTLIQQWNAITIVCLVTTLSGILGNGMLLYVFARERSLITPFNVYLINLLLLNFVSVLIQYPMDFISYLYDGAWLLGELACDAYLYAAWPLQTIVGTGYEFACDVAVNRVWAMVHPISYRNKHSIKTALLACAAVWIGIHAIFSPMVIHDRLYYRPPVKTAGCSVVTDKQIGYCAVLEYFIWQGQLIMTIAVPIIFFARRSHRRSRYGNRMAAAVAPLQPAIIDVRDMQAREEKLQAIQGAPMAGNPSPNGLASGSIEVVSIPHQADTSNNNATDMAAGKQKQGRGSSKGLLLLVLLTISANICWSPSNFYFTWILYQPIDNPVFYFVQYTLFAVQTTIDSIMITLAFPNLRAALKRFWTCQAPLPA</sequence>
<keyword evidence="2" id="KW-1003">Cell membrane</keyword>
<feature type="domain" description="G-protein coupled receptors family 1 profile" evidence="10">
    <location>
        <begin position="62"/>
        <end position="382"/>
    </location>
</feature>
<dbReference type="EMBL" id="MTYJ01000016">
    <property type="protein sequence ID" value="OQV22576.1"/>
    <property type="molecule type" value="Genomic_DNA"/>
</dbReference>
<dbReference type="CDD" id="cd00637">
    <property type="entry name" value="7tm_classA_rhodopsin-like"/>
    <property type="match status" value="1"/>
</dbReference>
<name>A0A1W0X4Y1_HYPEX</name>
<organism evidence="11 12">
    <name type="scientific">Hypsibius exemplaris</name>
    <name type="common">Freshwater tardigrade</name>
    <dbReference type="NCBI Taxonomy" id="2072580"/>
    <lineage>
        <taxon>Eukaryota</taxon>
        <taxon>Metazoa</taxon>
        <taxon>Ecdysozoa</taxon>
        <taxon>Tardigrada</taxon>
        <taxon>Eutardigrada</taxon>
        <taxon>Parachela</taxon>
        <taxon>Hypsibioidea</taxon>
        <taxon>Hypsibiidae</taxon>
        <taxon>Hypsibius</taxon>
    </lineage>
</organism>
<reference evidence="12" key="1">
    <citation type="submission" date="2017-01" db="EMBL/GenBank/DDBJ databases">
        <title>Comparative genomics of anhydrobiosis in the tardigrade Hypsibius dujardini.</title>
        <authorList>
            <person name="Yoshida Y."/>
            <person name="Koutsovoulos G."/>
            <person name="Laetsch D."/>
            <person name="Stevens L."/>
            <person name="Kumar S."/>
            <person name="Horikawa D."/>
            <person name="Ishino K."/>
            <person name="Komine S."/>
            <person name="Tomita M."/>
            <person name="Blaxter M."/>
            <person name="Arakawa K."/>
        </authorList>
    </citation>
    <scope>NUCLEOTIDE SEQUENCE [LARGE SCALE GENOMIC DNA]</scope>
    <source>
        <strain evidence="12">Z151</strain>
    </source>
</reference>
<dbReference type="InterPro" id="IPR000276">
    <property type="entry name" value="GPCR_Rhodpsn"/>
</dbReference>
<keyword evidence="8" id="KW-0807">Transducer</keyword>
<protein>
    <recommendedName>
        <fullName evidence="10">G-protein coupled receptors family 1 profile domain-containing protein</fullName>
    </recommendedName>
</protein>
<dbReference type="Pfam" id="PF00001">
    <property type="entry name" value="7tm_1"/>
    <property type="match status" value="1"/>
</dbReference>
<dbReference type="Proteomes" id="UP000192578">
    <property type="component" value="Unassembled WGS sequence"/>
</dbReference>
<feature type="transmembrane region" description="Helical" evidence="9">
    <location>
        <begin position="328"/>
        <end position="350"/>
    </location>
</feature>
<feature type="transmembrane region" description="Helical" evidence="9">
    <location>
        <begin position="47"/>
        <end position="70"/>
    </location>
</feature>
<evidence type="ECO:0000313" key="12">
    <source>
        <dbReference type="Proteomes" id="UP000192578"/>
    </source>
</evidence>
<keyword evidence="6 9" id="KW-0472">Membrane</keyword>
<feature type="transmembrane region" description="Helical" evidence="9">
    <location>
        <begin position="217"/>
        <end position="236"/>
    </location>
</feature>
<evidence type="ECO:0000256" key="2">
    <source>
        <dbReference type="ARBA" id="ARBA00022475"/>
    </source>
</evidence>
<evidence type="ECO:0000256" key="1">
    <source>
        <dbReference type="ARBA" id="ARBA00004651"/>
    </source>
</evidence>
<evidence type="ECO:0000256" key="3">
    <source>
        <dbReference type="ARBA" id="ARBA00022692"/>
    </source>
</evidence>
<comment type="caution">
    <text evidence="11">The sequence shown here is derived from an EMBL/GenBank/DDBJ whole genome shotgun (WGS) entry which is preliminary data.</text>
</comment>
<feature type="transmembrane region" description="Helical" evidence="9">
    <location>
        <begin position="121"/>
        <end position="145"/>
    </location>
</feature>
<evidence type="ECO:0000256" key="8">
    <source>
        <dbReference type="ARBA" id="ARBA00023224"/>
    </source>
</evidence>
<dbReference type="SUPFAM" id="SSF81321">
    <property type="entry name" value="Family A G protein-coupled receptor-like"/>
    <property type="match status" value="1"/>
</dbReference>
<feature type="transmembrane region" description="Helical" evidence="9">
    <location>
        <begin position="362"/>
        <end position="386"/>
    </location>
</feature>
<dbReference type="GO" id="GO:0005886">
    <property type="term" value="C:plasma membrane"/>
    <property type="evidence" value="ECO:0007669"/>
    <property type="project" value="UniProtKB-SubCell"/>
</dbReference>
<dbReference type="PANTHER" id="PTHR24248">
    <property type="entry name" value="ADRENERGIC RECEPTOR-RELATED G-PROTEIN COUPLED RECEPTOR"/>
    <property type="match status" value="1"/>
</dbReference>
<dbReference type="InterPro" id="IPR017452">
    <property type="entry name" value="GPCR_Rhodpsn_7TM"/>
</dbReference>
<evidence type="ECO:0000256" key="6">
    <source>
        <dbReference type="ARBA" id="ARBA00023136"/>
    </source>
</evidence>
<keyword evidence="12" id="KW-1185">Reference proteome</keyword>
<evidence type="ECO:0000256" key="7">
    <source>
        <dbReference type="ARBA" id="ARBA00023170"/>
    </source>
</evidence>
<keyword evidence="5" id="KW-0297">G-protein coupled receptor</keyword>
<evidence type="ECO:0000256" key="5">
    <source>
        <dbReference type="ARBA" id="ARBA00023040"/>
    </source>
</evidence>
<gene>
    <name evidence="11" type="ORF">BV898_03402</name>
</gene>
<feature type="transmembrane region" description="Helical" evidence="9">
    <location>
        <begin position="82"/>
        <end position="101"/>
    </location>
</feature>
<accession>A0A1W0X4Y1</accession>
<dbReference type="Gene3D" id="1.20.1070.10">
    <property type="entry name" value="Rhodopsin 7-helix transmembrane proteins"/>
    <property type="match status" value="1"/>
</dbReference>
<dbReference type="GO" id="GO:0004930">
    <property type="term" value="F:G protein-coupled receptor activity"/>
    <property type="evidence" value="ECO:0007669"/>
    <property type="project" value="UniProtKB-KW"/>
</dbReference>
<keyword evidence="4 9" id="KW-1133">Transmembrane helix</keyword>
<proteinExistence type="predicted"/>
<dbReference type="OrthoDB" id="9990906at2759"/>
<feature type="transmembrane region" description="Helical" evidence="9">
    <location>
        <begin position="166"/>
        <end position="186"/>
    </location>
</feature>
<evidence type="ECO:0000256" key="4">
    <source>
        <dbReference type="ARBA" id="ARBA00022989"/>
    </source>
</evidence>
<dbReference type="PRINTS" id="PR00237">
    <property type="entry name" value="GPCRRHODOPSN"/>
</dbReference>
<evidence type="ECO:0000256" key="9">
    <source>
        <dbReference type="SAM" id="Phobius"/>
    </source>
</evidence>
<keyword evidence="3 9" id="KW-0812">Transmembrane</keyword>
<dbReference type="AlphaFoldDB" id="A0A1W0X4Y1"/>
<evidence type="ECO:0000313" key="11">
    <source>
        <dbReference type="EMBL" id="OQV22576.1"/>
    </source>
</evidence>
<keyword evidence="7" id="KW-0675">Receptor</keyword>
<evidence type="ECO:0000259" key="10">
    <source>
        <dbReference type="PROSITE" id="PS50262"/>
    </source>
</evidence>
<dbReference type="PROSITE" id="PS50262">
    <property type="entry name" value="G_PROTEIN_RECEP_F1_2"/>
    <property type="match status" value="1"/>
</dbReference>
<comment type="subcellular location">
    <subcellularLocation>
        <location evidence="1">Cell membrane</location>
        <topology evidence="1">Multi-pass membrane protein</topology>
    </subcellularLocation>
</comment>